<dbReference type="CDD" id="cd00229">
    <property type="entry name" value="SGNH_hydrolase"/>
    <property type="match status" value="1"/>
</dbReference>
<dbReference type="OrthoDB" id="9777593at2"/>
<proteinExistence type="predicted"/>
<dbReference type="PROSITE" id="PS51257">
    <property type="entry name" value="PROKAR_LIPOPROTEIN"/>
    <property type="match status" value="1"/>
</dbReference>
<name>A0A4Y8L564_9BACT</name>
<dbReference type="InterPro" id="IPR013830">
    <property type="entry name" value="SGNH_hydro"/>
</dbReference>
<dbReference type="AlphaFoldDB" id="A0A4Y8L564"/>
<gene>
    <name evidence="2" type="ORF">E2605_06055</name>
</gene>
<protein>
    <submittedName>
        <fullName evidence="2">SGNH/GDSL hydrolase family protein</fullName>
    </submittedName>
</protein>
<dbReference type="EMBL" id="SOML01000003">
    <property type="protein sequence ID" value="TFD97228.1"/>
    <property type="molecule type" value="Genomic_DNA"/>
</dbReference>
<keyword evidence="3" id="KW-1185">Reference proteome</keyword>
<dbReference type="SUPFAM" id="SSF52266">
    <property type="entry name" value="SGNH hydrolase"/>
    <property type="match status" value="1"/>
</dbReference>
<dbReference type="RefSeq" id="WP_026625399.1">
    <property type="nucleotide sequence ID" value="NZ_JAWZLG010000100.1"/>
</dbReference>
<reference evidence="2 3" key="1">
    <citation type="submission" date="2019-03" db="EMBL/GenBank/DDBJ databases">
        <title>San Antonio Military Medical Center submission to MRSN (WRAIR), pending publication.</title>
        <authorList>
            <person name="Blyth D.M."/>
            <person name="Mccarthy S.L."/>
            <person name="Schall S.E."/>
            <person name="Stam J.A."/>
            <person name="Ong A.C."/>
            <person name="Mcgann P.T."/>
        </authorList>
    </citation>
    <scope>NUCLEOTIDE SEQUENCE [LARGE SCALE GENOMIC DNA]</scope>
    <source>
        <strain evidence="2 3">MRSN571793</strain>
    </source>
</reference>
<sequence>MPIKEITIYICLLLLTACNTGEKAVDQYKLPVNHKHYKDTMIGKRILLYGDSISSDDYEWYKQYLKEDSGASDVFLAGFSGYTASMLAKDSQLQRIYDYRPDIIICLLGGNDTGKRNTVGTFGLTDEPTASETDLNSDYTDDYFIQAASHIARKVRQHYQDSIQAPFIVFCTPLPQKRSNSFNSFSQPENWLRKRDAIVECCNKYNIKCIDLYNLCNWDFTKEPYWTSPTDIKNNHGIYTMDGLHPNENGYKDMVRIIIKEMSE</sequence>
<evidence type="ECO:0000313" key="2">
    <source>
        <dbReference type="EMBL" id="TFD97228.1"/>
    </source>
</evidence>
<organism evidence="2 3">
    <name type="scientific">Dysgonomonas capnocytophagoides</name>
    <dbReference type="NCBI Taxonomy" id="45254"/>
    <lineage>
        <taxon>Bacteria</taxon>
        <taxon>Pseudomonadati</taxon>
        <taxon>Bacteroidota</taxon>
        <taxon>Bacteroidia</taxon>
        <taxon>Bacteroidales</taxon>
        <taxon>Dysgonomonadaceae</taxon>
        <taxon>Dysgonomonas</taxon>
    </lineage>
</organism>
<dbReference type="InterPro" id="IPR051532">
    <property type="entry name" value="Ester_Hydrolysis_Enzymes"/>
</dbReference>
<dbReference type="STRING" id="1121485.GCA_000426485_01202"/>
<evidence type="ECO:0000313" key="3">
    <source>
        <dbReference type="Proteomes" id="UP000297861"/>
    </source>
</evidence>
<dbReference type="Pfam" id="PF13472">
    <property type="entry name" value="Lipase_GDSL_2"/>
    <property type="match status" value="1"/>
</dbReference>
<accession>A0A4Y8L564</accession>
<comment type="caution">
    <text evidence="2">The sequence shown here is derived from an EMBL/GenBank/DDBJ whole genome shotgun (WGS) entry which is preliminary data.</text>
</comment>
<dbReference type="Gene3D" id="3.40.50.1110">
    <property type="entry name" value="SGNH hydrolase"/>
    <property type="match status" value="1"/>
</dbReference>
<feature type="domain" description="SGNH hydrolase-type esterase" evidence="1">
    <location>
        <begin position="49"/>
        <end position="252"/>
    </location>
</feature>
<dbReference type="Proteomes" id="UP000297861">
    <property type="component" value="Unassembled WGS sequence"/>
</dbReference>
<keyword evidence="2" id="KW-0378">Hydrolase</keyword>
<dbReference type="PANTHER" id="PTHR30383">
    <property type="entry name" value="THIOESTERASE 1/PROTEASE 1/LYSOPHOSPHOLIPASE L1"/>
    <property type="match status" value="1"/>
</dbReference>
<dbReference type="GO" id="GO:0016788">
    <property type="term" value="F:hydrolase activity, acting on ester bonds"/>
    <property type="evidence" value="ECO:0007669"/>
    <property type="project" value="UniProtKB-ARBA"/>
</dbReference>
<dbReference type="InterPro" id="IPR036514">
    <property type="entry name" value="SGNH_hydro_sf"/>
</dbReference>
<evidence type="ECO:0000259" key="1">
    <source>
        <dbReference type="Pfam" id="PF13472"/>
    </source>
</evidence>